<dbReference type="Proteomes" id="UP001151760">
    <property type="component" value="Unassembled WGS sequence"/>
</dbReference>
<accession>A0ABQ4WKF8</accession>
<organism evidence="2 3">
    <name type="scientific">Tanacetum coccineum</name>
    <dbReference type="NCBI Taxonomy" id="301880"/>
    <lineage>
        <taxon>Eukaryota</taxon>
        <taxon>Viridiplantae</taxon>
        <taxon>Streptophyta</taxon>
        <taxon>Embryophyta</taxon>
        <taxon>Tracheophyta</taxon>
        <taxon>Spermatophyta</taxon>
        <taxon>Magnoliopsida</taxon>
        <taxon>eudicotyledons</taxon>
        <taxon>Gunneridae</taxon>
        <taxon>Pentapetalae</taxon>
        <taxon>asterids</taxon>
        <taxon>campanulids</taxon>
        <taxon>Asterales</taxon>
        <taxon>Asteraceae</taxon>
        <taxon>Asteroideae</taxon>
        <taxon>Anthemideae</taxon>
        <taxon>Anthemidinae</taxon>
        <taxon>Tanacetum</taxon>
    </lineage>
</organism>
<gene>
    <name evidence="2" type="ORF">Tco_0626757</name>
</gene>
<evidence type="ECO:0000313" key="2">
    <source>
        <dbReference type="EMBL" id="GJS53395.1"/>
    </source>
</evidence>
<evidence type="ECO:0000313" key="3">
    <source>
        <dbReference type="Proteomes" id="UP001151760"/>
    </source>
</evidence>
<protein>
    <submittedName>
        <fullName evidence="2">Uncharacterized protein</fullName>
    </submittedName>
</protein>
<name>A0ABQ4WKF8_9ASTR</name>
<feature type="region of interest" description="Disordered" evidence="1">
    <location>
        <begin position="139"/>
        <end position="158"/>
    </location>
</feature>
<comment type="caution">
    <text evidence="2">The sequence shown here is derived from an EMBL/GenBank/DDBJ whole genome shotgun (WGS) entry which is preliminary data.</text>
</comment>
<proteinExistence type="predicted"/>
<evidence type="ECO:0000256" key="1">
    <source>
        <dbReference type="SAM" id="MobiDB-lite"/>
    </source>
</evidence>
<sequence length="179" mass="20718">MSPPIRRKYRASVAFATGCRRINKSRRCNRKIQVPIAMWPCKVEEKMTLKEVDGKTIQEFETKIIAKDGTITRVPGTFQGYETSEEESVERPRKRDLYEFVNHPQLQQRSHRNEFAPRRLSQPDGNMNGWLLEDEDEVERNEVDSDLESTASSKPVWEKTTKAEGVRTTCVLDHMSVCS</sequence>
<feature type="region of interest" description="Disordered" evidence="1">
    <location>
        <begin position="108"/>
        <end position="129"/>
    </location>
</feature>
<reference evidence="2" key="1">
    <citation type="journal article" date="2022" name="Int. J. Mol. Sci.">
        <title>Draft Genome of Tanacetum Coccineum: Genomic Comparison of Closely Related Tanacetum-Family Plants.</title>
        <authorList>
            <person name="Yamashiro T."/>
            <person name="Shiraishi A."/>
            <person name="Nakayama K."/>
            <person name="Satake H."/>
        </authorList>
    </citation>
    <scope>NUCLEOTIDE SEQUENCE</scope>
</reference>
<keyword evidence="3" id="KW-1185">Reference proteome</keyword>
<reference evidence="2" key="2">
    <citation type="submission" date="2022-01" db="EMBL/GenBank/DDBJ databases">
        <authorList>
            <person name="Yamashiro T."/>
            <person name="Shiraishi A."/>
            <person name="Satake H."/>
            <person name="Nakayama K."/>
        </authorList>
    </citation>
    <scope>NUCLEOTIDE SEQUENCE</scope>
</reference>
<dbReference type="EMBL" id="BQNB010008722">
    <property type="protein sequence ID" value="GJS53395.1"/>
    <property type="molecule type" value="Genomic_DNA"/>
</dbReference>